<evidence type="ECO:0000313" key="3">
    <source>
        <dbReference type="Proteomes" id="UP000053477"/>
    </source>
</evidence>
<evidence type="ECO:0000256" key="1">
    <source>
        <dbReference type="SAM" id="MobiDB-lite"/>
    </source>
</evidence>
<organism evidence="2 3">
    <name type="scientific">Schizopora paradoxa</name>
    <dbReference type="NCBI Taxonomy" id="27342"/>
    <lineage>
        <taxon>Eukaryota</taxon>
        <taxon>Fungi</taxon>
        <taxon>Dikarya</taxon>
        <taxon>Basidiomycota</taxon>
        <taxon>Agaricomycotina</taxon>
        <taxon>Agaricomycetes</taxon>
        <taxon>Hymenochaetales</taxon>
        <taxon>Schizoporaceae</taxon>
        <taxon>Schizopora</taxon>
    </lineage>
</organism>
<dbReference type="EMBL" id="KQ086079">
    <property type="protein sequence ID" value="KLO08753.1"/>
    <property type="molecule type" value="Genomic_DNA"/>
</dbReference>
<dbReference type="InParanoid" id="A0A0H2RGV3"/>
<sequence>MPGFLGLGNSRRRQQQNAQQQLAYQQYQQYMSSNQPVYPQQRQMPPVVLPPQPQYRQPQLQYHQQQQLAVYQYPQQQLQQHAALDQFPTVTVHQLLRDAPSDYKKQLTGECHVFRDPAHGQCDRGFGKIEFSVDKHGTRKSTPSWGPI</sequence>
<accession>A0A0H2RGV3</accession>
<evidence type="ECO:0000313" key="2">
    <source>
        <dbReference type="EMBL" id="KLO08753.1"/>
    </source>
</evidence>
<name>A0A0H2RGV3_9AGAM</name>
<feature type="region of interest" description="Disordered" evidence="1">
    <location>
        <begin position="1"/>
        <end position="23"/>
    </location>
</feature>
<protein>
    <submittedName>
        <fullName evidence="2">Uncharacterized protein</fullName>
    </submittedName>
</protein>
<gene>
    <name evidence="2" type="ORF">SCHPADRAFT_893655</name>
</gene>
<dbReference type="AlphaFoldDB" id="A0A0H2RGV3"/>
<proteinExistence type="predicted"/>
<reference evidence="2 3" key="1">
    <citation type="submission" date="2015-04" db="EMBL/GenBank/DDBJ databases">
        <title>Complete genome sequence of Schizopora paradoxa KUC8140, a cosmopolitan wood degrader in East Asia.</title>
        <authorList>
            <consortium name="DOE Joint Genome Institute"/>
            <person name="Min B."/>
            <person name="Park H."/>
            <person name="Jang Y."/>
            <person name="Kim J.-J."/>
            <person name="Kim K.H."/>
            <person name="Pangilinan J."/>
            <person name="Lipzen A."/>
            <person name="Riley R."/>
            <person name="Grigoriev I.V."/>
            <person name="Spatafora J.W."/>
            <person name="Choi I.-G."/>
        </authorList>
    </citation>
    <scope>NUCLEOTIDE SEQUENCE [LARGE SCALE GENOMIC DNA]</scope>
    <source>
        <strain evidence="2 3">KUC8140</strain>
    </source>
</reference>
<keyword evidence="3" id="KW-1185">Reference proteome</keyword>
<dbReference type="Proteomes" id="UP000053477">
    <property type="component" value="Unassembled WGS sequence"/>
</dbReference>